<organism evidence="2 3">
    <name type="scientific">Zooshikella harenae</name>
    <dbReference type="NCBI Taxonomy" id="2827238"/>
    <lineage>
        <taxon>Bacteria</taxon>
        <taxon>Pseudomonadati</taxon>
        <taxon>Pseudomonadota</taxon>
        <taxon>Gammaproteobacteria</taxon>
        <taxon>Oceanospirillales</taxon>
        <taxon>Zooshikellaceae</taxon>
        <taxon>Zooshikella</taxon>
    </lineage>
</organism>
<dbReference type="SUPFAM" id="SSF55826">
    <property type="entry name" value="YbaK/ProRS associated domain"/>
    <property type="match status" value="1"/>
</dbReference>
<feature type="domain" description="YbaK/aminoacyl-tRNA synthetase-associated" evidence="1">
    <location>
        <begin position="23"/>
        <end position="143"/>
    </location>
</feature>
<protein>
    <submittedName>
        <fullName evidence="2">YbaK/EbsC family protein</fullName>
    </submittedName>
</protein>
<accession>A0ABS5ZJ29</accession>
<dbReference type="CDD" id="cd04332">
    <property type="entry name" value="YbaK_like"/>
    <property type="match status" value="1"/>
</dbReference>
<dbReference type="EMBL" id="JAGSOY010000138">
    <property type="protein sequence ID" value="MBU2714032.1"/>
    <property type="molecule type" value="Genomic_DNA"/>
</dbReference>
<dbReference type="Proteomes" id="UP000690515">
    <property type="component" value="Unassembled WGS sequence"/>
</dbReference>
<name>A0ABS5ZJ29_9GAMM</name>
<gene>
    <name evidence="2" type="ORF">KCG35_23565</name>
</gene>
<dbReference type="Pfam" id="PF04073">
    <property type="entry name" value="tRNA_edit"/>
    <property type="match status" value="1"/>
</dbReference>
<comment type="caution">
    <text evidence="2">The sequence shown here is derived from an EMBL/GenBank/DDBJ whole genome shotgun (WGS) entry which is preliminary data.</text>
</comment>
<keyword evidence="3" id="KW-1185">Reference proteome</keyword>
<sequence>MSLATTLAQYLQQNHINYQLHPHPQTQSAIQTAIAARVPLAQLAKAVLLESPQHTYLMAVLPALARVHIELLEALMETPFHLVPERRLQSYFHDCLPGAIPALGAAYTIQLIYDDMLLQQPTIYIEAGDHESLVCITNDQFQQLMKGQMHDHICQQSSSLVMISHNFL</sequence>
<dbReference type="InterPro" id="IPR007214">
    <property type="entry name" value="YbaK/aa-tRNA-synth-assoc-dom"/>
</dbReference>
<reference evidence="2 3" key="1">
    <citation type="submission" date="2021-04" db="EMBL/GenBank/DDBJ databases">
        <authorList>
            <person name="Pira H."/>
            <person name="Risdian C."/>
            <person name="Wink J."/>
        </authorList>
    </citation>
    <scope>NUCLEOTIDE SEQUENCE [LARGE SCALE GENOMIC DNA]</scope>
    <source>
        <strain evidence="2 3">WH53</strain>
    </source>
</reference>
<dbReference type="Gene3D" id="3.90.960.10">
    <property type="entry name" value="YbaK/aminoacyl-tRNA synthetase-associated domain"/>
    <property type="match status" value="1"/>
</dbReference>
<evidence type="ECO:0000313" key="3">
    <source>
        <dbReference type="Proteomes" id="UP000690515"/>
    </source>
</evidence>
<dbReference type="RefSeq" id="WP_215822305.1">
    <property type="nucleotide sequence ID" value="NZ_JAGSOY010000138.1"/>
</dbReference>
<evidence type="ECO:0000259" key="1">
    <source>
        <dbReference type="Pfam" id="PF04073"/>
    </source>
</evidence>
<evidence type="ECO:0000313" key="2">
    <source>
        <dbReference type="EMBL" id="MBU2714032.1"/>
    </source>
</evidence>
<dbReference type="InterPro" id="IPR036754">
    <property type="entry name" value="YbaK/aa-tRNA-synt-asso_dom_sf"/>
</dbReference>
<proteinExistence type="predicted"/>